<feature type="compositionally biased region" description="Low complexity" evidence="1">
    <location>
        <begin position="45"/>
        <end position="56"/>
    </location>
</feature>
<proteinExistence type="predicted"/>
<accession>A0AAD3N983</accession>
<dbReference type="Proteomes" id="UP001279410">
    <property type="component" value="Unassembled WGS sequence"/>
</dbReference>
<evidence type="ECO:0000256" key="1">
    <source>
        <dbReference type="SAM" id="MobiDB-lite"/>
    </source>
</evidence>
<feature type="region of interest" description="Disordered" evidence="1">
    <location>
        <begin position="1"/>
        <end position="61"/>
    </location>
</feature>
<organism evidence="2 3">
    <name type="scientific">Lates japonicus</name>
    <name type="common">Japanese lates</name>
    <dbReference type="NCBI Taxonomy" id="270547"/>
    <lineage>
        <taxon>Eukaryota</taxon>
        <taxon>Metazoa</taxon>
        <taxon>Chordata</taxon>
        <taxon>Craniata</taxon>
        <taxon>Vertebrata</taxon>
        <taxon>Euteleostomi</taxon>
        <taxon>Actinopterygii</taxon>
        <taxon>Neopterygii</taxon>
        <taxon>Teleostei</taxon>
        <taxon>Neoteleostei</taxon>
        <taxon>Acanthomorphata</taxon>
        <taxon>Carangaria</taxon>
        <taxon>Carangaria incertae sedis</taxon>
        <taxon>Centropomidae</taxon>
        <taxon>Lates</taxon>
    </lineage>
</organism>
<evidence type="ECO:0000313" key="3">
    <source>
        <dbReference type="Proteomes" id="UP001279410"/>
    </source>
</evidence>
<name>A0AAD3N983_LATJO</name>
<comment type="caution">
    <text evidence="2">The sequence shown here is derived from an EMBL/GenBank/DDBJ whole genome shotgun (WGS) entry which is preliminary data.</text>
</comment>
<reference evidence="2" key="1">
    <citation type="submission" date="2022-08" db="EMBL/GenBank/DDBJ databases">
        <title>Genome sequencing of akame (Lates japonicus).</title>
        <authorList>
            <person name="Hashiguchi Y."/>
            <person name="Takahashi H."/>
        </authorList>
    </citation>
    <scope>NUCLEOTIDE SEQUENCE</scope>
    <source>
        <strain evidence="2">Kochi</strain>
    </source>
</reference>
<keyword evidence="3" id="KW-1185">Reference proteome</keyword>
<dbReference type="EMBL" id="BRZM01000157">
    <property type="protein sequence ID" value="GLD68908.1"/>
    <property type="molecule type" value="Genomic_DNA"/>
</dbReference>
<evidence type="ECO:0000313" key="2">
    <source>
        <dbReference type="EMBL" id="GLD68908.1"/>
    </source>
</evidence>
<gene>
    <name evidence="2" type="ORF">AKAME5_002022100</name>
</gene>
<sequence length="474" mass="53035">MMQEGLDDGPDFLSEEDRGPRAVNVDLQTDATLQVDISDALSGETRSSSPSTPSAKRSSRWFDNEEVHHGAHFRLRRKEMKTAPEGYCRKGLDSRQLPLQEDRECSLITCLCSPVMVAWVLFGSAKAASPLGGDWGTRPHRGSVFGGCFPVRSVAGAWSPRPQTQTLVLEKLQKLGEERIHDQEVPDIFKEGHALRVFLTSLHQPLILISVSFHVFWTWAEACFEQEAFLLEYHSKVKGPRPESDPNDHAHAVFYRVWGDILNFRKLKLRVAADETMRNWPTSSKYYLKCLELQKMLTVLMLTAGLPCRRRALVVQEAPATGSGQARAKKQGIHLPGETSSASQKFEKITEALVQLYVSLAAGLSSDLRLMNFKAGAVVAAFRKNLRWAGRLELKPLKCRQDCQSQDQEARNLQLHTAGGCAGVLKVTLNSTQLHPTKPFLCLLPSPPNTHTRYSWSVQMITTREPGPERENRG</sequence>
<feature type="compositionally biased region" description="Acidic residues" evidence="1">
    <location>
        <begin position="1"/>
        <end position="14"/>
    </location>
</feature>
<dbReference type="AlphaFoldDB" id="A0AAD3N983"/>
<protein>
    <submittedName>
        <fullName evidence="2">Sorting nexin-6-like protein</fullName>
    </submittedName>
</protein>